<dbReference type="SUPFAM" id="SSF103473">
    <property type="entry name" value="MFS general substrate transporter"/>
    <property type="match status" value="1"/>
</dbReference>
<evidence type="ECO:0000256" key="5">
    <source>
        <dbReference type="ARBA" id="ARBA00023136"/>
    </source>
</evidence>
<dbReference type="InterPro" id="IPR011701">
    <property type="entry name" value="MFS"/>
</dbReference>
<evidence type="ECO:0000256" key="1">
    <source>
        <dbReference type="ARBA" id="ARBA00004141"/>
    </source>
</evidence>
<feature type="transmembrane region" description="Helical" evidence="6">
    <location>
        <begin position="403"/>
        <end position="427"/>
    </location>
</feature>
<evidence type="ECO:0000256" key="3">
    <source>
        <dbReference type="ARBA" id="ARBA00022692"/>
    </source>
</evidence>
<evidence type="ECO:0000313" key="10">
    <source>
        <dbReference type="RefSeq" id="XP_022245464.1"/>
    </source>
</evidence>
<evidence type="ECO:0000256" key="6">
    <source>
        <dbReference type="SAM" id="Phobius"/>
    </source>
</evidence>
<evidence type="ECO:0000256" key="4">
    <source>
        <dbReference type="ARBA" id="ARBA00022989"/>
    </source>
</evidence>
<dbReference type="Proteomes" id="UP000694941">
    <property type="component" value="Unplaced"/>
</dbReference>
<dbReference type="GeneID" id="106462480"/>
<feature type="transmembrane region" description="Helical" evidence="6">
    <location>
        <begin position="41"/>
        <end position="57"/>
    </location>
</feature>
<dbReference type="Gene3D" id="1.20.1250.20">
    <property type="entry name" value="MFS general substrate transporter like domains"/>
    <property type="match status" value="1"/>
</dbReference>
<feature type="transmembrane region" description="Helical" evidence="6">
    <location>
        <begin position="95"/>
        <end position="117"/>
    </location>
</feature>
<feature type="transmembrane region" description="Helical" evidence="6">
    <location>
        <begin position="138"/>
        <end position="159"/>
    </location>
</feature>
<evidence type="ECO:0000256" key="2">
    <source>
        <dbReference type="ARBA" id="ARBA00022448"/>
    </source>
</evidence>
<reference evidence="8 9" key="1">
    <citation type="submission" date="2025-05" db="UniProtKB">
        <authorList>
            <consortium name="RefSeq"/>
        </authorList>
    </citation>
    <scope>IDENTIFICATION</scope>
    <source>
        <tissue evidence="8 9">Muscle</tissue>
    </source>
</reference>
<evidence type="ECO:0000313" key="8">
    <source>
        <dbReference type="RefSeq" id="XP_013777860.1"/>
    </source>
</evidence>
<keyword evidence="7" id="KW-1185">Reference proteome</keyword>
<keyword evidence="4 6" id="KW-1133">Transmembrane helix</keyword>
<organism evidence="7 10">
    <name type="scientific">Limulus polyphemus</name>
    <name type="common">Atlantic horseshoe crab</name>
    <dbReference type="NCBI Taxonomy" id="6850"/>
    <lineage>
        <taxon>Eukaryota</taxon>
        <taxon>Metazoa</taxon>
        <taxon>Ecdysozoa</taxon>
        <taxon>Arthropoda</taxon>
        <taxon>Chelicerata</taxon>
        <taxon>Merostomata</taxon>
        <taxon>Xiphosura</taxon>
        <taxon>Limulidae</taxon>
        <taxon>Limulus</taxon>
    </lineage>
</organism>
<keyword evidence="2" id="KW-0813">Transport</keyword>
<sequence>MTVIKILLLGVLYYVQGLPYGFQDKFLPIYLRSRGLSYTNLTLMKLLLLPWLLKALLAPAMDLFQTKSFWTYTSLICLMALSFLSSFISQEFEESFLSFSVILFFFNFFSATQDVAVDGLALQMLTDKDIGQGNSAQIIGYKLGAFFGGGVLFWVQIYWGLQGAFGLLGIMYCLTLLAFCILMEKQGLKHITKKSINTERLYIQNEDVELNENIQVSHKNDQQLNWKVVFREAFRTPHTWNVAVFVIFYKLGERGALSSFPLFLVDEGVPTRTVGLWNGMFGQIGSLAGSALGGILLSEKRFISKVLKFSCWFRVLPVTFQLLFILFWDQFSSPAVHWIVHYSSLLSICILQFAAGIATAAAFTVMMICSQGALQVVQTTHYTILASSEVAGKLLFSSLSGMLIDIFGLSTVYFVFVLLSLGTVFIVPEIPVKEEINKYS</sequence>
<feature type="transmembrane region" description="Helical" evidence="6">
    <location>
        <begin position="69"/>
        <end position="89"/>
    </location>
</feature>
<feature type="transmembrane region" description="Helical" evidence="6">
    <location>
        <begin position="276"/>
        <end position="297"/>
    </location>
</feature>
<dbReference type="RefSeq" id="XP_013777860.1">
    <property type="nucleotide sequence ID" value="XM_013922406.2"/>
</dbReference>
<comment type="subcellular location">
    <subcellularLocation>
        <location evidence="1">Membrane</location>
        <topology evidence="1">Multi-pass membrane protein</topology>
    </subcellularLocation>
</comment>
<keyword evidence="5 6" id="KW-0472">Membrane</keyword>
<protein>
    <submittedName>
        <fullName evidence="8 9">Major facilitator superfamily domain-containing protein 3-like</fullName>
    </submittedName>
</protein>
<name>A0ABM1SPA8_LIMPO</name>
<dbReference type="RefSeq" id="XP_022245464.1">
    <property type="nucleotide sequence ID" value="XM_022389756.1"/>
</dbReference>
<dbReference type="PANTHER" id="PTHR12778">
    <property type="entry name" value="SOLUTE CARRIER FAMILY 33 ACETYL-COA TRANSPORTER -RELATED"/>
    <property type="match status" value="1"/>
</dbReference>
<evidence type="ECO:0000313" key="9">
    <source>
        <dbReference type="RefSeq" id="XP_022245463.1"/>
    </source>
</evidence>
<feature type="transmembrane region" description="Helical" evidence="6">
    <location>
        <begin position="240"/>
        <end position="264"/>
    </location>
</feature>
<dbReference type="Pfam" id="PF07690">
    <property type="entry name" value="MFS_1"/>
    <property type="match status" value="1"/>
</dbReference>
<dbReference type="InterPro" id="IPR004752">
    <property type="entry name" value="AmpG_permease/AT-1"/>
</dbReference>
<dbReference type="PANTHER" id="PTHR12778:SF10">
    <property type="entry name" value="MAJOR FACILITATOR SUPERFAMILY DOMAIN-CONTAINING PROTEIN 3"/>
    <property type="match status" value="1"/>
</dbReference>
<proteinExistence type="predicted"/>
<feature type="transmembrane region" description="Helical" evidence="6">
    <location>
        <begin position="340"/>
        <end position="365"/>
    </location>
</feature>
<keyword evidence="3 6" id="KW-0812">Transmembrane</keyword>
<accession>A0ABM1SPA8</accession>
<dbReference type="RefSeq" id="XP_022245463.1">
    <property type="nucleotide sequence ID" value="XM_022389755.1"/>
</dbReference>
<evidence type="ECO:0000313" key="7">
    <source>
        <dbReference type="Proteomes" id="UP000694941"/>
    </source>
</evidence>
<feature type="transmembrane region" description="Helical" evidence="6">
    <location>
        <begin position="309"/>
        <end position="328"/>
    </location>
</feature>
<dbReference type="InterPro" id="IPR036259">
    <property type="entry name" value="MFS_trans_sf"/>
</dbReference>
<gene>
    <name evidence="8 9 10" type="primary">LOC106462480</name>
</gene>
<feature type="transmembrane region" description="Helical" evidence="6">
    <location>
        <begin position="165"/>
        <end position="183"/>
    </location>
</feature>